<dbReference type="Gene3D" id="1.25.40.10">
    <property type="entry name" value="Tetratricopeptide repeat domain"/>
    <property type="match status" value="1"/>
</dbReference>
<dbReference type="Proteomes" id="UP000178187">
    <property type="component" value="Unassembled WGS sequence"/>
</dbReference>
<evidence type="ECO:0000256" key="3">
    <source>
        <dbReference type="PROSITE-ProRule" id="PRU00339"/>
    </source>
</evidence>
<feature type="repeat" description="TPR" evidence="3">
    <location>
        <begin position="482"/>
        <end position="515"/>
    </location>
</feature>
<keyword evidence="2 3" id="KW-0802">TPR repeat</keyword>
<dbReference type="EMBL" id="MHFR01000053">
    <property type="protein sequence ID" value="OGW96121.1"/>
    <property type="molecule type" value="Genomic_DNA"/>
</dbReference>
<feature type="transmembrane region" description="Helical" evidence="4">
    <location>
        <begin position="100"/>
        <end position="119"/>
    </location>
</feature>
<evidence type="ECO:0000256" key="1">
    <source>
        <dbReference type="ARBA" id="ARBA00022737"/>
    </source>
</evidence>
<dbReference type="Pfam" id="PF13181">
    <property type="entry name" value="TPR_8"/>
    <property type="match status" value="1"/>
</dbReference>
<keyword evidence="1" id="KW-0677">Repeat</keyword>
<feature type="transmembrane region" description="Helical" evidence="4">
    <location>
        <begin position="169"/>
        <end position="185"/>
    </location>
</feature>
<dbReference type="SMART" id="SM00028">
    <property type="entry name" value="TPR"/>
    <property type="match status" value="5"/>
</dbReference>
<feature type="transmembrane region" description="Helical" evidence="4">
    <location>
        <begin position="317"/>
        <end position="336"/>
    </location>
</feature>
<dbReference type="Pfam" id="PF07719">
    <property type="entry name" value="TPR_2"/>
    <property type="match status" value="1"/>
</dbReference>
<evidence type="ECO:0000313" key="6">
    <source>
        <dbReference type="Proteomes" id="UP000178187"/>
    </source>
</evidence>
<feature type="repeat" description="TPR" evidence="3">
    <location>
        <begin position="584"/>
        <end position="617"/>
    </location>
</feature>
<evidence type="ECO:0000256" key="4">
    <source>
        <dbReference type="SAM" id="Phobius"/>
    </source>
</evidence>
<keyword evidence="4" id="KW-0812">Transmembrane</keyword>
<dbReference type="PANTHER" id="PTHR44227">
    <property type="match status" value="1"/>
</dbReference>
<dbReference type="SUPFAM" id="SSF48452">
    <property type="entry name" value="TPR-like"/>
    <property type="match status" value="1"/>
</dbReference>
<reference evidence="5 6" key="1">
    <citation type="journal article" date="2016" name="Nat. Commun.">
        <title>Thousands of microbial genomes shed light on interconnected biogeochemical processes in an aquifer system.</title>
        <authorList>
            <person name="Anantharaman K."/>
            <person name="Brown C.T."/>
            <person name="Hug L.A."/>
            <person name="Sharon I."/>
            <person name="Castelle C.J."/>
            <person name="Probst A.J."/>
            <person name="Thomas B.C."/>
            <person name="Singh A."/>
            <person name="Wilkins M.J."/>
            <person name="Karaoz U."/>
            <person name="Brodie E.L."/>
            <person name="Williams K.H."/>
            <person name="Hubbard S.S."/>
            <person name="Banfield J.F."/>
        </authorList>
    </citation>
    <scope>NUCLEOTIDE SEQUENCE [LARGE SCALE GENOMIC DNA]</scope>
</reference>
<dbReference type="InterPro" id="IPR011990">
    <property type="entry name" value="TPR-like_helical_dom_sf"/>
</dbReference>
<feature type="transmembrane region" description="Helical" evidence="4">
    <location>
        <begin position="140"/>
        <end position="163"/>
    </location>
</feature>
<feature type="transmembrane region" description="Helical" evidence="4">
    <location>
        <begin position="341"/>
        <end position="358"/>
    </location>
</feature>
<dbReference type="PROSITE" id="PS50005">
    <property type="entry name" value="TPR"/>
    <property type="match status" value="4"/>
</dbReference>
<feature type="repeat" description="TPR" evidence="3">
    <location>
        <begin position="550"/>
        <end position="583"/>
    </location>
</feature>
<name>A0A1G1KT88_9BACT</name>
<dbReference type="PROSITE" id="PS50293">
    <property type="entry name" value="TPR_REGION"/>
    <property type="match status" value="1"/>
</dbReference>
<dbReference type="InterPro" id="IPR052346">
    <property type="entry name" value="O-mannosyl-transferase_TMTC"/>
</dbReference>
<keyword evidence="4" id="KW-0472">Membrane</keyword>
<gene>
    <name evidence="5" type="ORF">A3G33_02065</name>
</gene>
<evidence type="ECO:0000256" key="2">
    <source>
        <dbReference type="ARBA" id="ARBA00022803"/>
    </source>
</evidence>
<feature type="transmembrane region" description="Helical" evidence="4">
    <location>
        <begin position="12"/>
        <end position="32"/>
    </location>
</feature>
<feature type="transmembrane region" description="Helical" evidence="4">
    <location>
        <begin position="237"/>
        <end position="259"/>
    </location>
</feature>
<organism evidence="5 6">
    <name type="scientific">Candidatus Danuiimicrobium aquiferis</name>
    <dbReference type="NCBI Taxonomy" id="1801832"/>
    <lineage>
        <taxon>Bacteria</taxon>
        <taxon>Pseudomonadati</taxon>
        <taxon>Candidatus Omnitrophota</taxon>
        <taxon>Candidatus Danuiimicrobium</taxon>
    </lineage>
</organism>
<protein>
    <submittedName>
        <fullName evidence="5">Uncharacterized protein</fullName>
    </submittedName>
</protein>
<comment type="caution">
    <text evidence="5">The sequence shown here is derived from an EMBL/GenBank/DDBJ whole genome shotgun (WGS) entry which is preliminary data.</text>
</comment>
<dbReference type="PANTHER" id="PTHR44227:SF3">
    <property type="entry name" value="PROTEIN O-MANNOSYL-TRANSFERASE TMTC4"/>
    <property type="match status" value="1"/>
</dbReference>
<accession>A0A1G1KT88</accession>
<keyword evidence="4" id="KW-1133">Transmembrane helix</keyword>
<evidence type="ECO:0000313" key="5">
    <source>
        <dbReference type="EMBL" id="OGW96121.1"/>
    </source>
</evidence>
<dbReference type="AlphaFoldDB" id="A0A1G1KT88"/>
<proteinExistence type="predicted"/>
<sequence length="656" mass="76111">MSRKLNWLSDKFLYIINTYSPLIIGFSILLAYQNSFFVPFIFDDDKCIINNPHIRHLWPLWEALSRPFWFNETRVQVMAERPIISLTLAVNYAFGKLNPWGYHLLNLLIHTTAGLLMYGSVWRTLILPIFKNKFEGYEKLIAFSIALLWSLHPLQTQSVIYIIQRCESLMGLFYIATVYFLIKGFQLNNRIYYFLSICSCYLGMGSKEVMVTAPLMAVIYDKSFLSSTWKGLIKKRWLYYLGLCSAWILLYFVSVKRFFIQPFLEYNFVSRAPDPISPISYALTQTQVILHYIRLSIFPRGLTFDYHWPVVKSAWEAFPHIIIIISLLMLCLWLLLIRSKLAFLVIWFFLILGPTSSFRPISSTAFEHRMYLPLFSIVAFFALLLNIFCKRISLKYQNRKEIKLLLFFAITTILALSLGMLTYNRNEIYSSEFLLWKDATEKSPNNSRALYNAGYFFYQKTGDTDKAIGYAEKAIAIEPFYVEAMNFLGSIYTLLGDFSKAESHLQKALEIEPLNSQIMINLGILKQKQSKPEDALMLFQNAAKVSPYLPVARIYLGRAYEMKNDDVGAREQYETASRLDPESDIPHIYLGMLFEKQNKIKEAIDEHTKALEINPKGDMAHEKLGMLFLNADQTEKNSLNNTLKRSTQKTDSSEIL</sequence>
<dbReference type="InterPro" id="IPR019734">
    <property type="entry name" value="TPR_rpt"/>
</dbReference>
<feature type="transmembrane region" description="Helical" evidence="4">
    <location>
        <begin position="401"/>
        <end position="423"/>
    </location>
</feature>
<dbReference type="Pfam" id="PF13432">
    <property type="entry name" value="TPR_16"/>
    <property type="match status" value="1"/>
</dbReference>
<dbReference type="InterPro" id="IPR013105">
    <property type="entry name" value="TPR_2"/>
</dbReference>
<feature type="repeat" description="TPR" evidence="3">
    <location>
        <begin position="516"/>
        <end position="549"/>
    </location>
</feature>
<feature type="transmembrane region" description="Helical" evidence="4">
    <location>
        <begin position="370"/>
        <end position="389"/>
    </location>
</feature>